<proteinExistence type="predicted"/>
<dbReference type="Gene3D" id="3.30.70.20">
    <property type="match status" value="2"/>
</dbReference>
<dbReference type="RefSeq" id="WP_068719725.1">
    <property type="nucleotide sequence ID" value="NZ_LWDV01000010.1"/>
</dbReference>
<sequence length="94" mass="10262">MVKAGDGYKDIPIGGLILDAGNAKDYNTGGWRTKRPVLDKERCINCHLCWAFCPDIAILSEDGVVSDQIDYDHCKGCGICANECPVNAIEMVKE</sequence>
<gene>
    <name evidence="8" type="ORF">U472_15880</name>
</gene>
<comment type="cofactor">
    <cofactor evidence="1">
        <name>[4Fe-4S] cluster</name>
        <dbReference type="ChEBI" id="CHEBI:49883"/>
    </cofactor>
</comment>
<dbReference type="GO" id="GO:0046872">
    <property type="term" value="F:metal ion binding"/>
    <property type="evidence" value="ECO:0007669"/>
    <property type="project" value="UniProtKB-KW"/>
</dbReference>
<dbReference type="SUPFAM" id="SSF54862">
    <property type="entry name" value="4Fe-4S ferredoxins"/>
    <property type="match status" value="1"/>
</dbReference>
<comment type="caution">
    <text evidence="8">The sequence shown here is derived from an EMBL/GenBank/DDBJ whole genome shotgun (WGS) entry which is preliminary data.</text>
</comment>
<reference evidence="9" key="1">
    <citation type="submission" date="2016-07" db="EMBL/GenBank/DDBJ databases">
        <authorList>
            <person name="Florea S."/>
            <person name="Webb J.S."/>
            <person name="Jaromczyk J."/>
            <person name="Schardl C.L."/>
        </authorList>
    </citation>
    <scope>NUCLEOTIDE SEQUENCE [LARGE SCALE GENOMIC DNA]</scope>
    <source>
        <strain evidence="9">Z6</strain>
    </source>
</reference>
<dbReference type="PANTHER" id="PTHR43724:SF1">
    <property type="entry name" value="PYRUVATE SYNTHASE SUBUNIT PORD"/>
    <property type="match status" value="1"/>
</dbReference>
<dbReference type="NCBIfam" id="TIGR02179">
    <property type="entry name" value="PorD_KorD"/>
    <property type="match status" value="1"/>
</dbReference>
<evidence type="ECO:0000256" key="3">
    <source>
        <dbReference type="ARBA" id="ARBA00022723"/>
    </source>
</evidence>
<organism evidence="8 9">
    <name type="scientific">Orenia metallireducens</name>
    <dbReference type="NCBI Taxonomy" id="1413210"/>
    <lineage>
        <taxon>Bacteria</taxon>
        <taxon>Bacillati</taxon>
        <taxon>Bacillota</taxon>
        <taxon>Clostridia</taxon>
        <taxon>Halanaerobiales</taxon>
        <taxon>Halobacteroidaceae</taxon>
        <taxon>Orenia</taxon>
    </lineage>
</organism>
<keyword evidence="5" id="KW-0408">Iron</keyword>
<dbReference type="Pfam" id="PF14697">
    <property type="entry name" value="Fer4_21"/>
    <property type="match status" value="1"/>
</dbReference>
<dbReference type="GO" id="GO:0016625">
    <property type="term" value="F:oxidoreductase activity, acting on the aldehyde or oxo group of donors, iron-sulfur protein as acceptor"/>
    <property type="evidence" value="ECO:0007669"/>
    <property type="project" value="InterPro"/>
</dbReference>
<name>A0A1C0A6N5_9FIRM</name>
<dbReference type="Proteomes" id="UP000093514">
    <property type="component" value="Unassembled WGS sequence"/>
</dbReference>
<dbReference type="OrthoDB" id="9813995at2"/>
<dbReference type="PANTHER" id="PTHR43724">
    <property type="entry name" value="PYRUVATE SYNTHASE SUBUNIT PORD"/>
    <property type="match status" value="1"/>
</dbReference>
<evidence type="ECO:0000256" key="1">
    <source>
        <dbReference type="ARBA" id="ARBA00001966"/>
    </source>
</evidence>
<dbReference type="InterPro" id="IPR011898">
    <property type="entry name" value="PorD_KorD"/>
</dbReference>
<reference evidence="8 9" key="2">
    <citation type="submission" date="2016-08" db="EMBL/GenBank/DDBJ databases">
        <title>Orenia metallireducens sp. nov. strain Z6, a Novel Metal-reducing Firmicute from the Deep Subsurface.</title>
        <authorList>
            <person name="Maxim B.I."/>
            <person name="Kenneth K."/>
            <person name="Flynn T.M."/>
            <person name="Oloughlin E.J."/>
            <person name="Locke R.A."/>
            <person name="Weber J.R."/>
            <person name="Egan S.M."/>
            <person name="Mackie R.I."/>
            <person name="Cann I.K."/>
        </authorList>
    </citation>
    <scope>NUCLEOTIDE SEQUENCE [LARGE SCALE GENOMIC DNA]</scope>
    <source>
        <strain evidence="8 9">Z6</strain>
    </source>
</reference>
<evidence type="ECO:0000256" key="2">
    <source>
        <dbReference type="ARBA" id="ARBA00022485"/>
    </source>
</evidence>
<keyword evidence="3" id="KW-0479">Metal-binding</keyword>
<evidence type="ECO:0000256" key="4">
    <source>
        <dbReference type="ARBA" id="ARBA00022737"/>
    </source>
</evidence>
<dbReference type="InterPro" id="IPR017900">
    <property type="entry name" value="4Fe4S_Fe_S_CS"/>
</dbReference>
<dbReference type="GO" id="GO:0051539">
    <property type="term" value="F:4 iron, 4 sulfur cluster binding"/>
    <property type="evidence" value="ECO:0007669"/>
    <property type="project" value="UniProtKB-KW"/>
</dbReference>
<keyword evidence="2" id="KW-0004">4Fe-4S</keyword>
<dbReference type="PROSITE" id="PS00198">
    <property type="entry name" value="4FE4S_FER_1"/>
    <property type="match status" value="1"/>
</dbReference>
<dbReference type="AlphaFoldDB" id="A0A1C0A6N5"/>
<keyword evidence="9" id="KW-1185">Reference proteome</keyword>
<evidence type="ECO:0000256" key="5">
    <source>
        <dbReference type="ARBA" id="ARBA00023004"/>
    </source>
</evidence>
<evidence type="ECO:0000313" key="8">
    <source>
        <dbReference type="EMBL" id="OCL25798.1"/>
    </source>
</evidence>
<dbReference type="InterPro" id="IPR017896">
    <property type="entry name" value="4Fe4S_Fe-S-bd"/>
</dbReference>
<evidence type="ECO:0000259" key="7">
    <source>
        <dbReference type="PROSITE" id="PS51379"/>
    </source>
</evidence>
<evidence type="ECO:0000313" key="9">
    <source>
        <dbReference type="Proteomes" id="UP000093514"/>
    </source>
</evidence>
<feature type="domain" description="4Fe-4S ferredoxin-type" evidence="7">
    <location>
        <begin position="65"/>
        <end position="94"/>
    </location>
</feature>
<evidence type="ECO:0000256" key="6">
    <source>
        <dbReference type="ARBA" id="ARBA00023014"/>
    </source>
</evidence>
<feature type="domain" description="4Fe-4S ferredoxin-type" evidence="7">
    <location>
        <begin position="34"/>
        <end position="63"/>
    </location>
</feature>
<dbReference type="EMBL" id="LWDV01000010">
    <property type="protein sequence ID" value="OCL25798.1"/>
    <property type="molecule type" value="Genomic_DNA"/>
</dbReference>
<protein>
    <submittedName>
        <fullName evidence="8">Ferredoxin</fullName>
    </submittedName>
</protein>
<keyword evidence="4" id="KW-0677">Repeat</keyword>
<accession>A0A1C0A6N5</accession>
<keyword evidence="6" id="KW-0411">Iron-sulfur</keyword>
<dbReference type="PROSITE" id="PS51379">
    <property type="entry name" value="4FE4S_FER_2"/>
    <property type="match status" value="2"/>
</dbReference>